<feature type="signal peptide" evidence="2">
    <location>
        <begin position="1"/>
        <end position="26"/>
    </location>
</feature>
<dbReference type="AlphaFoldDB" id="A0A845BDP2"/>
<dbReference type="SUPFAM" id="SSF89392">
    <property type="entry name" value="Prokaryotic lipoproteins and lipoprotein localization factors"/>
    <property type="match status" value="1"/>
</dbReference>
<keyword evidence="4" id="KW-1185">Reference proteome</keyword>
<dbReference type="Gene3D" id="2.50.20.10">
    <property type="entry name" value="Lipoprotein localisation LolA/LolB/LppX"/>
    <property type="match status" value="1"/>
</dbReference>
<gene>
    <name evidence="3" type="ORF">E0493_12835</name>
</gene>
<dbReference type="InterPro" id="IPR006311">
    <property type="entry name" value="TAT_signal"/>
</dbReference>
<dbReference type="Pfam" id="PF19574">
    <property type="entry name" value="LolA_3"/>
    <property type="match status" value="1"/>
</dbReference>
<sequence>MTLRPCSRRAALRLAALLAWPGAAQAQPAPTLQAVMAALAARRSGQADFIETKQIPELDAPLGSTGTLAWQAPDRLEKHTLAPVEEILRVEGDRLTLARPAQNLERSMGLDDVPEIRPLVESIRATLAGDLATLQRHFEIEFRPEAAGWRMWLRPRSLRVRAALQSVEVTGLGGELTSLVTRGNEGTTRLLITPRPAGR</sequence>
<organism evidence="3 4">
    <name type="scientific">Teichococcus coralli</name>
    <dbReference type="NCBI Taxonomy" id="2545983"/>
    <lineage>
        <taxon>Bacteria</taxon>
        <taxon>Pseudomonadati</taxon>
        <taxon>Pseudomonadota</taxon>
        <taxon>Alphaproteobacteria</taxon>
        <taxon>Acetobacterales</taxon>
        <taxon>Roseomonadaceae</taxon>
        <taxon>Roseomonas</taxon>
    </lineage>
</organism>
<dbReference type="CDD" id="cd16325">
    <property type="entry name" value="LolA"/>
    <property type="match status" value="1"/>
</dbReference>
<dbReference type="EMBL" id="SNVJ01000010">
    <property type="protein sequence ID" value="MXP64230.1"/>
    <property type="molecule type" value="Genomic_DNA"/>
</dbReference>
<feature type="chain" id="PRO_5032979523" evidence="2">
    <location>
        <begin position="27"/>
        <end position="199"/>
    </location>
</feature>
<dbReference type="RefSeq" id="WP_160937361.1">
    <property type="nucleotide sequence ID" value="NZ_SNVJ01000010.1"/>
</dbReference>
<dbReference type="PROSITE" id="PS51318">
    <property type="entry name" value="TAT"/>
    <property type="match status" value="1"/>
</dbReference>
<evidence type="ECO:0000313" key="4">
    <source>
        <dbReference type="Proteomes" id="UP000460715"/>
    </source>
</evidence>
<evidence type="ECO:0000256" key="2">
    <source>
        <dbReference type="SAM" id="SignalP"/>
    </source>
</evidence>
<keyword evidence="3" id="KW-0449">Lipoprotein</keyword>
<keyword evidence="1 2" id="KW-0732">Signal</keyword>
<dbReference type="Proteomes" id="UP000460715">
    <property type="component" value="Unassembled WGS sequence"/>
</dbReference>
<comment type="caution">
    <text evidence="3">The sequence shown here is derived from an EMBL/GenBank/DDBJ whole genome shotgun (WGS) entry which is preliminary data.</text>
</comment>
<accession>A0A845BDP2</accession>
<proteinExistence type="predicted"/>
<evidence type="ECO:0000313" key="3">
    <source>
        <dbReference type="EMBL" id="MXP64230.1"/>
    </source>
</evidence>
<dbReference type="InterPro" id="IPR029046">
    <property type="entry name" value="LolA/LolB/LppX"/>
</dbReference>
<protein>
    <submittedName>
        <fullName evidence="3">Outer membrane lipoprotein carrier protein LolA</fullName>
    </submittedName>
</protein>
<reference evidence="3 4" key="1">
    <citation type="submission" date="2019-03" db="EMBL/GenBank/DDBJ databases">
        <title>Roseomonas sp. a novel Roseomonas species isolated from Sea whip Gorgonian.</title>
        <authorList>
            <person name="Li F."/>
            <person name="Pan X."/>
            <person name="Huang S."/>
            <person name="Li Z."/>
            <person name="Meng B."/>
        </authorList>
    </citation>
    <scope>NUCLEOTIDE SEQUENCE [LARGE SCALE GENOMIC DNA]</scope>
    <source>
        <strain evidence="3 4">M0104</strain>
    </source>
</reference>
<dbReference type="InterPro" id="IPR004564">
    <property type="entry name" value="OM_lipoprot_carrier_LolA-like"/>
</dbReference>
<evidence type="ECO:0000256" key="1">
    <source>
        <dbReference type="ARBA" id="ARBA00022729"/>
    </source>
</evidence>
<name>A0A845BDP2_9PROT</name>
<dbReference type="OrthoDB" id="7304127at2"/>